<name>A0AAD7ZEH4_DIPPU</name>
<comment type="caution">
    <text evidence="1">The sequence shown here is derived from an EMBL/GenBank/DDBJ whole genome shotgun (WGS) entry which is preliminary data.</text>
</comment>
<accession>A0AAD7ZEH4</accession>
<gene>
    <name evidence="1" type="ORF">L9F63_005288</name>
</gene>
<evidence type="ECO:0000313" key="1">
    <source>
        <dbReference type="EMBL" id="KAJ9578468.1"/>
    </source>
</evidence>
<feature type="non-terminal residue" evidence="1">
    <location>
        <position position="1"/>
    </location>
</feature>
<keyword evidence="2" id="KW-1185">Reference proteome</keyword>
<dbReference type="EMBL" id="JASPKZ010008876">
    <property type="protein sequence ID" value="KAJ9578468.1"/>
    <property type="molecule type" value="Genomic_DNA"/>
</dbReference>
<organism evidence="1 2">
    <name type="scientific">Diploptera punctata</name>
    <name type="common">Pacific beetle cockroach</name>
    <dbReference type="NCBI Taxonomy" id="6984"/>
    <lineage>
        <taxon>Eukaryota</taxon>
        <taxon>Metazoa</taxon>
        <taxon>Ecdysozoa</taxon>
        <taxon>Arthropoda</taxon>
        <taxon>Hexapoda</taxon>
        <taxon>Insecta</taxon>
        <taxon>Pterygota</taxon>
        <taxon>Neoptera</taxon>
        <taxon>Polyneoptera</taxon>
        <taxon>Dictyoptera</taxon>
        <taxon>Blattodea</taxon>
        <taxon>Blaberoidea</taxon>
        <taxon>Blaberidae</taxon>
        <taxon>Diplopterinae</taxon>
        <taxon>Diploptera</taxon>
    </lineage>
</organism>
<reference evidence="1" key="2">
    <citation type="submission" date="2023-05" db="EMBL/GenBank/DDBJ databases">
        <authorList>
            <person name="Fouks B."/>
        </authorList>
    </citation>
    <scope>NUCLEOTIDE SEQUENCE</scope>
    <source>
        <strain evidence="1">Stay&amp;Tobe</strain>
        <tissue evidence="1">Testes</tissue>
    </source>
</reference>
<proteinExistence type="predicted"/>
<protein>
    <submittedName>
        <fullName evidence="1">Uncharacterized protein</fullName>
    </submittedName>
</protein>
<reference evidence="1" key="1">
    <citation type="journal article" date="2023" name="IScience">
        <title>Live-bearing cockroach genome reveals convergent evolutionary mechanisms linked to viviparity in insects and beyond.</title>
        <authorList>
            <person name="Fouks B."/>
            <person name="Harrison M.C."/>
            <person name="Mikhailova A.A."/>
            <person name="Marchal E."/>
            <person name="English S."/>
            <person name="Carruthers M."/>
            <person name="Jennings E.C."/>
            <person name="Chiamaka E.L."/>
            <person name="Frigard R.A."/>
            <person name="Pippel M."/>
            <person name="Attardo G.M."/>
            <person name="Benoit J.B."/>
            <person name="Bornberg-Bauer E."/>
            <person name="Tobe S.S."/>
        </authorList>
    </citation>
    <scope>NUCLEOTIDE SEQUENCE</scope>
    <source>
        <strain evidence="1">Stay&amp;Tobe</strain>
    </source>
</reference>
<dbReference type="AlphaFoldDB" id="A0AAD7ZEH4"/>
<dbReference type="Proteomes" id="UP001233999">
    <property type="component" value="Unassembled WGS sequence"/>
</dbReference>
<evidence type="ECO:0000313" key="2">
    <source>
        <dbReference type="Proteomes" id="UP001233999"/>
    </source>
</evidence>
<feature type="non-terminal residue" evidence="1">
    <location>
        <position position="59"/>
    </location>
</feature>
<sequence length="59" mass="7213">TINGICTKIQKQLEISPTRQEIFGQTLQTFQYIELFAQFTNIFMKYNRGFRHFSFYLRR</sequence>